<keyword evidence="4" id="KW-0235">DNA replication</keyword>
<keyword evidence="10" id="KW-1185">Reference proteome</keyword>
<dbReference type="InterPro" id="IPR005790">
    <property type="entry name" value="DNA_polIII_delta"/>
</dbReference>
<comment type="similarity">
    <text evidence="6">Belongs to the DNA polymerase HolA subunit family.</text>
</comment>
<keyword evidence="2" id="KW-0808">Transferase</keyword>
<evidence type="ECO:0000259" key="8">
    <source>
        <dbReference type="Pfam" id="PF21694"/>
    </source>
</evidence>
<evidence type="ECO:0000256" key="2">
    <source>
        <dbReference type="ARBA" id="ARBA00022679"/>
    </source>
</evidence>
<dbReference type="Gene3D" id="1.10.8.60">
    <property type="match status" value="1"/>
</dbReference>
<dbReference type="PANTHER" id="PTHR34388:SF1">
    <property type="entry name" value="DNA POLYMERASE III SUBUNIT DELTA"/>
    <property type="match status" value="1"/>
</dbReference>
<dbReference type="NCBIfam" id="TIGR01128">
    <property type="entry name" value="holA"/>
    <property type="match status" value="1"/>
</dbReference>
<dbReference type="SUPFAM" id="SSF52540">
    <property type="entry name" value="P-loop containing nucleoside triphosphate hydrolases"/>
    <property type="match status" value="1"/>
</dbReference>
<comment type="catalytic activity">
    <reaction evidence="7">
        <text>DNA(n) + a 2'-deoxyribonucleoside 5'-triphosphate = DNA(n+1) + diphosphate</text>
        <dbReference type="Rhea" id="RHEA:22508"/>
        <dbReference type="Rhea" id="RHEA-COMP:17339"/>
        <dbReference type="Rhea" id="RHEA-COMP:17340"/>
        <dbReference type="ChEBI" id="CHEBI:33019"/>
        <dbReference type="ChEBI" id="CHEBI:61560"/>
        <dbReference type="ChEBI" id="CHEBI:173112"/>
        <dbReference type="EC" id="2.7.7.7"/>
    </reaction>
</comment>
<dbReference type="SUPFAM" id="SSF48019">
    <property type="entry name" value="post-AAA+ oligomerization domain-like"/>
    <property type="match status" value="1"/>
</dbReference>
<evidence type="ECO:0000313" key="9">
    <source>
        <dbReference type="EMBL" id="GGQ99832.1"/>
    </source>
</evidence>
<gene>
    <name evidence="9" type="ORF">GCM10008957_10610</name>
</gene>
<dbReference type="EMBL" id="BMQL01000004">
    <property type="protein sequence ID" value="GGQ99832.1"/>
    <property type="molecule type" value="Genomic_DNA"/>
</dbReference>
<dbReference type="InterPro" id="IPR008921">
    <property type="entry name" value="DNA_pol3_clamp-load_cplx_C"/>
</dbReference>
<evidence type="ECO:0000256" key="3">
    <source>
        <dbReference type="ARBA" id="ARBA00022695"/>
    </source>
</evidence>
<evidence type="ECO:0000256" key="6">
    <source>
        <dbReference type="ARBA" id="ARBA00034754"/>
    </source>
</evidence>
<evidence type="ECO:0000256" key="7">
    <source>
        <dbReference type="ARBA" id="ARBA00049244"/>
    </source>
</evidence>
<proteinExistence type="inferred from homology"/>
<reference evidence="9" key="2">
    <citation type="submission" date="2020-09" db="EMBL/GenBank/DDBJ databases">
        <authorList>
            <person name="Sun Q."/>
            <person name="Ohkuma M."/>
        </authorList>
    </citation>
    <scope>NUCLEOTIDE SEQUENCE</scope>
    <source>
        <strain evidence="9">JCM 31311</strain>
    </source>
</reference>
<dbReference type="GO" id="GO:0006261">
    <property type="term" value="P:DNA-templated DNA replication"/>
    <property type="evidence" value="ECO:0007669"/>
    <property type="project" value="TreeGrafter"/>
</dbReference>
<dbReference type="Pfam" id="PF21694">
    <property type="entry name" value="DNA_pol3_delta_C"/>
    <property type="match status" value="1"/>
</dbReference>
<dbReference type="PANTHER" id="PTHR34388">
    <property type="entry name" value="DNA POLYMERASE III SUBUNIT DELTA"/>
    <property type="match status" value="1"/>
</dbReference>
<dbReference type="InterPro" id="IPR048466">
    <property type="entry name" value="DNA_pol3_delta-like_C"/>
</dbReference>
<organism evidence="9 10">
    <name type="scientific">Deinococcus ruber</name>
    <dbReference type="NCBI Taxonomy" id="1848197"/>
    <lineage>
        <taxon>Bacteria</taxon>
        <taxon>Thermotogati</taxon>
        <taxon>Deinococcota</taxon>
        <taxon>Deinococci</taxon>
        <taxon>Deinococcales</taxon>
        <taxon>Deinococcaceae</taxon>
        <taxon>Deinococcus</taxon>
    </lineage>
</organism>
<evidence type="ECO:0000313" key="10">
    <source>
        <dbReference type="Proteomes" id="UP000603865"/>
    </source>
</evidence>
<feature type="domain" description="DNA polymerase III delta subunit-like C-terminal" evidence="8">
    <location>
        <begin position="183"/>
        <end position="300"/>
    </location>
</feature>
<reference evidence="9" key="1">
    <citation type="journal article" date="2014" name="Int. J. Syst. Evol. Microbiol.">
        <title>Complete genome sequence of Corynebacterium casei LMG S-19264T (=DSM 44701T), isolated from a smear-ripened cheese.</title>
        <authorList>
            <consortium name="US DOE Joint Genome Institute (JGI-PGF)"/>
            <person name="Walter F."/>
            <person name="Albersmeier A."/>
            <person name="Kalinowski J."/>
            <person name="Ruckert C."/>
        </authorList>
    </citation>
    <scope>NUCLEOTIDE SEQUENCE</scope>
    <source>
        <strain evidence="9">JCM 31311</strain>
    </source>
</reference>
<dbReference type="Proteomes" id="UP000603865">
    <property type="component" value="Unassembled WGS sequence"/>
</dbReference>
<keyword evidence="5" id="KW-0239">DNA-directed DNA polymerase</keyword>
<dbReference type="GO" id="GO:0003677">
    <property type="term" value="F:DNA binding"/>
    <property type="evidence" value="ECO:0007669"/>
    <property type="project" value="InterPro"/>
</dbReference>
<evidence type="ECO:0000256" key="1">
    <source>
        <dbReference type="ARBA" id="ARBA00012417"/>
    </source>
</evidence>
<comment type="caution">
    <text evidence="9">The sequence shown here is derived from an EMBL/GenBank/DDBJ whole genome shotgun (WGS) entry which is preliminary data.</text>
</comment>
<dbReference type="EC" id="2.7.7.7" evidence="1"/>
<dbReference type="Gene3D" id="1.20.272.10">
    <property type="match status" value="1"/>
</dbReference>
<keyword evidence="3" id="KW-0548">Nucleotidyltransferase</keyword>
<evidence type="ECO:0000256" key="5">
    <source>
        <dbReference type="ARBA" id="ARBA00022932"/>
    </source>
</evidence>
<dbReference type="GO" id="GO:0009360">
    <property type="term" value="C:DNA polymerase III complex"/>
    <property type="evidence" value="ECO:0007669"/>
    <property type="project" value="TreeGrafter"/>
</dbReference>
<protein>
    <recommendedName>
        <fullName evidence="1">DNA-directed DNA polymerase</fullName>
        <ecNumber evidence="1">2.7.7.7</ecNumber>
    </recommendedName>
</protein>
<dbReference type="RefSeq" id="WP_189088487.1">
    <property type="nucleotide sequence ID" value="NZ_BMQL01000004.1"/>
</dbReference>
<evidence type="ECO:0000256" key="4">
    <source>
        <dbReference type="ARBA" id="ARBA00022705"/>
    </source>
</evidence>
<accession>A0A918C1W1</accession>
<name>A0A918C1W1_9DEIO</name>
<dbReference type="AlphaFoldDB" id="A0A918C1W1"/>
<dbReference type="InterPro" id="IPR027417">
    <property type="entry name" value="P-loop_NTPase"/>
</dbReference>
<dbReference type="GO" id="GO:0003887">
    <property type="term" value="F:DNA-directed DNA polymerase activity"/>
    <property type="evidence" value="ECO:0007669"/>
    <property type="project" value="UniProtKB-KW"/>
</dbReference>
<sequence>MLLGFSGNAFLADETARDVLHRRGLKLRDLPRLSGDDVKAEVAAPHLAPSLFGEAALVVDLAGVKVPAGFMELLAKSGATVAVLDASPTATRLKLYEAQGEHHPSPAPSKPGEVAAWVAKRAQHMQLKLDKGAAQYLAEVFGSDLAGMTSELNKLTLLPEQTAGPLTRETVARVVGLEAPGDSFAMLGAATAGQTAEALGQLRRLLSGGEDPFKLLGAVVWQYSLVARCVALQAGGERVTDVMAAQRLNVKPYPAKKALDVARRLNENKIRAHLGRILEADQNMKRGLDAGAVLERLMVQLSL</sequence>